<dbReference type="InterPro" id="IPR018114">
    <property type="entry name" value="TRYPSIN_HIS"/>
</dbReference>
<feature type="signal peptide" evidence="8">
    <location>
        <begin position="1"/>
        <end position="22"/>
    </location>
</feature>
<feature type="domain" description="Peptidase S1" evidence="9">
    <location>
        <begin position="268"/>
        <end position="508"/>
    </location>
</feature>
<sequence length="541" mass="58942">MKMLWKLTLVFVLTLLTKGCDCQPEVCGRAVLNTKIVGGQEAPVGAWPWQVSLHNGDGHFCGASLINDEWVLSAAHCFSMPPDPSNLTVYLGRHSQELPNPNEVSRGISQIIAHPAYDPSTYDNDMALLQLSSPVTFNQYITPACLADAGSTFKTDLDMWVSGWGAVNSGEPLPSPQNLQDVNVPVVGNRKCNCLYGDNKITDNMMCAGLLEGGKDSCQGDSGGPMVIRKGPIWVQAGVVSWGYGCAWPDYPGVYSRISQYQDWISGYAGGERIGFVSFGSNIPDEIDMTVTCSRPSMCANAWPMMASLHLFGSHTCMGTLIAPNVVLTSASCFNGAMMPSQWSVVVGLDRDCSQEMTLHVQNIVFNDGPDNNVALVELMNEPDLSEHISLVDFNMYNHDFMPGTQCSVVGWDTGNGPSPGLEAIQTNIVPCGPYINSEMYICTEPVDVQQDDEGSPLLCQMGSMWVQAGILSMDSSTFPDMYPEHAPRMQVFRKTSQYTNFIYDTVNNDPSIMDGVESFSPLSLTCILLLSLPAIIQAFY</sequence>
<keyword evidence="1 7" id="KW-0645">Protease</keyword>
<organism evidence="10 11">
    <name type="scientific">Triplophysa tibetana</name>
    <dbReference type="NCBI Taxonomy" id="1572043"/>
    <lineage>
        <taxon>Eukaryota</taxon>
        <taxon>Metazoa</taxon>
        <taxon>Chordata</taxon>
        <taxon>Craniata</taxon>
        <taxon>Vertebrata</taxon>
        <taxon>Euteleostomi</taxon>
        <taxon>Actinopterygii</taxon>
        <taxon>Neopterygii</taxon>
        <taxon>Teleostei</taxon>
        <taxon>Ostariophysi</taxon>
        <taxon>Cypriniformes</taxon>
        <taxon>Nemacheilidae</taxon>
        <taxon>Triplophysa</taxon>
    </lineage>
</organism>
<dbReference type="Gene3D" id="2.40.10.10">
    <property type="entry name" value="Trypsin-like serine proteases"/>
    <property type="match status" value="2"/>
</dbReference>
<feature type="chain" id="PRO_5023130854" evidence="8">
    <location>
        <begin position="23"/>
        <end position="541"/>
    </location>
</feature>
<dbReference type="PROSITE" id="PS00135">
    <property type="entry name" value="TRYPSIN_SER"/>
    <property type="match status" value="1"/>
</dbReference>
<keyword evidence="5" id="KW-1015">Disulfide bond</keyword>
<keyword evidence="6" id="KW-0325">Glycoprotein</keyword>
<evidence type="ECO:0000256" key="6">
    <source>
        <dbReference type="ARBA" id="ARBA00023180"/>
    </source>
</evidence>
<dbReference type="EMBL" id="SOYY01000021">
    <property type="protein sequence ID" value="KAA0705511.1"/>
    <property type="molecule type" value="Genomic_DNA"/>
</dbReference>
<dbReference type="PROSITE" id="PS00134">
    <property type="entry name" value="TRYPSIN_HIS"/>
    <property type="match status" value="1"/>
</dbReference>
<dbReference type="Proteomes" id="UP000324632">
    <property type="component" value="Chromosome 21"/>
</dbReference>
<keyword evidence="11" id="KW-1185">Reference proteome</keyword>
<dbReference type="InterPro" id="IPR043504">
    <property type="entry name" value="Peptidase_S1_PA_chymotrypsin"/>
</dbReference>
<dbReference type="GO" id="GO:0004252">
    <property type="term" value="F:serine-type endopeptidase activity"/>
    <property type="evidence" value="ECO:0007669"/>
    <property type="project" value="InterPro"/>
</dbReference>
<protein>
    <submittedName>
        <fullName evidence="10">Polyserase-2</fullName>
    </submittedName>
</protein>
<feature type="domain" description="Peptidase S1" evidence="9">
    <location>
        <begin position="36"/>
        <end position="270"/>
    </location>
</feature>
<evidence type="ECO:0000256" key="7">
    <source>
        <dbReference type="RuleBase" id="RU363034"/>
    </source>
</evidence>
<dbReference type="GO" id="GO:0006508">
    <property type="term" value="P:proteolysis"/>
    <property type="evidence" value="ECO:0007669"/>
    <property type="project" value="UniProtKB-KW"/>
</dbReference>
<accession>A0A5A9N902</accession>
<comment type="caution">
    <text evidence="10">The sequence shown here is derived from an EMBL/GenBank/DDBJ whole genome shotgun (WGS) entry which is preliminary data.</text>
</comment>
<evidence type="ECO:0000259" key="9">
    <source>
        <dbReference type="PROSITE" id="PS50240"/>
    </source>
</evidence>
<dbReference type="PANTHER" id="PTHR24253:SF144">
    <property type="entry name" value="CHYMOTRYPSIN-LIKE PROTEASE CTRL-1-RELATED"/>
    <property type="match status" value="1"/>
</dbReference>
<evidence type="ECO:0000256" key="8">
    <source>
        <dbReference type="SAM" id="SignalP"/>
    </source>
</evidence>
<dbReference type="PROSITE" id="PS50240">
    <property type="entry name" value="TRYPSIN_DOM"/>
    <property type="match status" value="2"/>
</dbReference>
<name>A0A5A9N902_9TELE</name>
<dbReference type="AlphaFoldDB" id="A0A5A9N902"/>
<evidence type="ECO:0000256" key="5">
    <source>
        <dbReference type="ARBA" id="ARBA00023157"/>
    </source>
</evidence>
<gene>
    <name evidence="10" type="ORF">E1301_Tti004273</name>
</gene>
<dbReference type="PRINTS" id="PR00722">
    <property type="entry name" value="CHYMOTRYPSIN"/>
</dbReference>
<keyword evidence="3 7" id="KW-0378">Hydrolase</keyword>
<proteinExistence type="predicted"/>
<dbReference type="Pfam" id="PF00089">
    <property type="entry name" value="Trypsin"/>
    <property type="match status" value="2"/>
</dbReference>
<dbReference type="InterPro" id="IPR001314">
    <property type="entry name" value="Peptidase_S1A"/>
</dbReference>
<reference evidence="10 11" key="1">
    <citation type="journal article" date="2019" name="Mol. Ecol. Resour.">
        <title>Chromosome-level genome assembly of Triplophysa tibetana, a fish adapted to the harsh high-altitude environment of the Tibetan Plateau.</title>
        <authorList>
            <person name="Yang X."/>
            <person name="Liu H."/>
            <person name="Ma Z."/>
            <person name="Zou Y."/>
            <person name="Zou M."/>
            <person name="Mao Y."/>
            <person name="Li X."/>
            <person name="Wang H."/>
            <person name="Chen T."/>
            <person name="Wang W."/>
            <person name="Yang R."/>
        </authorList>
    </citation>
    <scope>NUCLEOTIDE SEQUENCE [LARGE SCALE GENOMIC DNA]</scope>
    <source>
        <strain evidence="10">TTIB1903HZAU</strain>
        <tissue evidence="10">Muscle</tissue>
    </source>
</reference>
<dbReference type="InterPro" id="IPR001254">
    <property type="entry name" value="Trypsin_dom"/>
</dbReference>
<dbReference type="SMART" id="SM00020">
    <property type="entry name" value="Tryp_SPc"/>
    <property type="match status" value="1"/>
</dbReference>
<evidence type="ECO:0000313" key="10">
    <source>
        <dbReference type="EMBL" id="KAA0705511.1"/>
    </source>
</evidence>
<dbReference type="PANTHER" id="PTHR24253">
    <property type="entry name" value="TRANSMEMBRANE PROTEASE SERINE"/>
    <property type="match status" value="1"/>
</dbReference>
<evidence type="ECO:0000256" key="1">
    <source>
        <dbReference type="ARBA" id="ARBA00022670"/>
    </source>
</evidence>
<dbReference type="InterPro" id="IPR033116">
    <property type="entry name" value="TRYPSIN_SER"/>
</dbReference>
<keyword evidence="4 7" id="KW-0720">Serine protease</keyword>
<dbReference type="FunFam" id="2.40.10.10:FF:000057">
    <property type="entry name" value="Zgc:100868"/>
    <property type="match status" value="1"/>
</dbReference>
<dbReference type="InterPro" id="IPR009003">
    <property type="entry name" value="Peptidase_S1_PA"/>
</dbReference>
<evidence type="ECO:0000313" key="11">
    <source>
        <dbReference type="Proteomes" id="UP000324632"/>
    </source>
</evidence>
<keyword evidence="2 8" id="KW-0732">Signal</keyword>
<dbReference type="SUPFAM" id="SSF50494">
    <property type="entry name" value="Trypsin-like serine proteases"/>
    <property type="match status" value="2"/>
</dbReference>
<dbReference type="CDD" id="cd00190">
    <property type="entry name" value="Tryp_SPc"/>
    <property type="match status" value="1"/>
</dbReference>
<evidence type="ECO:0000256" key="2">
    <source>
        <dbReference type="ARBA" id="ARBA00022729"/>
    </source>
</evidence>
<evidence type="ECO:0000256" key="3">
    <source>
        <dbReference type="ARBA" id="ARBA00022801"/>
    </source>
</evidence>
<evidence type="ECO:0000256" key="4">
    <source>
        <dbReference type="ARBA" id="ARBA00022825"/>
    </source>
</evidence>